<sequence length="508" mass="55414">MLNRTAGSLSRNATPLSPALLKLEPEQRVRLIRSGQKVGRVLGAAPVIDIVSPTTTSFAPPTSAGIRSAIAQHSPIAFVNTVVSGVTAHERTPKSPVVHFTIGAATRFAGKNDQPARPRPMRPTDRTLRRKNIPAALPLGQTQRTEALPLSPFRFGTLNMSMPHTPSLSPLSPLSPFSPITTDKLERAKVQKLQKLEQLAQCASVGLPRELIYPSFGQVEEKAEKVTTFLDLYKMRAEDDGDAHQTRSAFRTEDGSSGAKIMSRPVQRESRRMSRTTLMPKRRSRSVGDFHSFADVLEIRSPRFAIPHEPRLSRQLHSPGVMAPPPTAASLHCDVSGDARVGSPSVYSQASAESDAAALVPSPPPIWPKSPMSPGRQRARSVSRAKQSIIGTDAVLMAAFRTRFGTRPLDFGVAPFPAPTGPLPSPPMSPSLPDVRSPRVPYWVRSSFRPRDSLLVLQRAEGTGDPPVNTKRASRTTLRARRIERRMGWGGQWNQGNLAGMIESLKEL</sequence>
<dbReference type="OrthoDB" id="3232670at2759"/>
<dbReference type="HOGENOM" id="CLU_536397_0_0_1"/>
<dbReference type="RefSeq" id="XP_012184602.1">
    <property type="nucleotide sequence ID" value="XM_012329212.1"/>
</dbReference>
<accession>J4H4N9</accession>
<gene>
    <name evidence="2" type="ORF">FIBRA_07533</name>
</gene>
<dbReference type="Proteomes" id="UP000006352">
    <property type="component" value="Unassembled WGS sequence"/>
</dbReference>
<dbReference type="EMBL" id="HE797185">
    <property type="protein sequence ID" value="CCM05319.1"/>
    <property type="molecule type" value="Genomic_DNA"/>
</dbReference>
<organism evidence="2 3">
    <name type="scientific">Fibroporia radiculosa</name>
    <dbReference type="NCBI Taxonomy" id="599839"/>
    <lineage>
        <taxon>Eukaryota</taxon>
        <taxon>Fungi</taxon>
        <taxon>Dikarya</taxon>
        <taxon>Basidiomycota</taxon>
        <taxon>Agaricomycotina</taxon>
        <taxon>Agaricomycetes</taxon>
        <taxon>Polyporales</taxon>
        <taxon>Fibroporiaceae</taxon>
        <taxon>Fibroporia</taxon>
    </lineage>
</organism>
<feature type="region of interest" description="Disordered" evidence="1">
    <location>
        <begin position="354"/>
        <end position="376"/>
    </location>
</feature>
<feature type="compositionally biased region" description="Basic and acidic residues" evidence="1">
    <location>
        <begin position="242"/>
        <end position="254"/>
    </location>
</feature>
<reference evidence="2 3" key="1">
    <citation type="journal article" date="2012" name="Appl. Environ. Microbiol.">
        <title>Short-read sequencing for genomic analysis of the brown rot fungus Fibroporia radiculosa.</title>
        <authorList>
            <person name="Tang J.D."/>
            <person name="Perkins A.D."/>
            <person name="Sonstegard T.S."/>
            <person name="Schroeder S.G."/>
            <person name="Burgess S.C."/>
            <person name="Diehl S.V."/>
        </authorList>
    </citation>
    <scope>NUCLEOTIDE SEQUENCE [LARGE SCALE GENOMIC DNA]</scope>
    <source>
        <strain evidence="2 3">TFFH 294</strain>
    </source>
</reference>
<evidence type="ECO:0000313" key="3">
    <source>
        <dbReference type="Proteomes" id="UP000006352"/>
    </source>
</evidence>
<feature type="region of interest" description="Disordered" evidence="1">
    <location>
        <begin position="242"/>
        <end position="285"/>
    </location>
</feature>
<protein>
    <submittedName>
        <fullName evidence="2">Uncharacterized protein</fullName>
    </submittedName>
</protein>
<keyword evidence="3" id="KW-1185">Reference proteome</keyword>
<evidence type="ECO:0000313" key="2">
    <source>
        <dbReference type="EMBL" id="CCM05319.1"/>
    </source>
</evidence>
<name>J4H4N9_9APHY</name>
<proteinExistence type="predicted"/>
<dbReference type="AlphaFoldDB" id="J4H4N9"/>
<dbReference type="GeneID" id="24100230"/>
<dbReference type="InParanoid" id="J4H4N9"/>
<evidence type="ECO:0000256" key="1">
    <source>
        <dbReference type="SAM" id="MobiDB-lite"/>
    </source>
</evidence>